<sequence length="310" mass="34225">MRSWIGERSDHPLRALLNAADSGSDPADGACALWDDLLRQIELAGPKRWEGKRREFRGQTSFSETLSEHSELALAAWLARAGIEFEFGQPGQPQPDLVLPEWGLGIEVGSRTLNSTVQLEDAVRAVVEPGHEPEHVQITYDTRPLAIREAVRSMIVDRVQRGLEVDEEVVPARGDQPAVQVRISRTPSSEGSTVTTSVDSPLLTPHLRDVEVEIRSKVIKNPDKVKQAESMPTVLAIDIARCGLAWIRPLAGWQRVLERMLDKDDPYIAVAVMVTGPGGPTHLAWSVNPYRDPDLAERASRLFSRMGDAA</sequence>
<protein>
    <submittedName>
        <fullName evidence="1">Uncharacterized protein</fullName>
    </submittedName>
</protein>
<proteinExistence type="predicted"/>
<comment type="caution">
    <text evidence="1">The sequence shown here is derived from an EMBL/GenBank/DDBJ whole genome shotgun (WGS) entry which is preliminary data.</text>
</comment>
<dbReference type="EMBL" id="QHKI01000027">
    <property type="protein sequence ID" value="RSM80920.1"/>
    <property type="molecule type" value="Genomic_DNA"/>
</dbReference>
<reference evidence="1 2" key="1">
    <citation type="submission" date="2018-05" db="EMBL/GenBank/DDBJ databases">
        <title>Evolution of GPA BGCs.</title>
        <authorList>
            <person name="Waglechner N."/>
            <person name="Wright G.D."/>
        </authorList>
    </citation>
    <scope>NUCLEOTIDE SEQUENCE [LARGE SCALE GENOMIC DNA]</scope>
    <source>
        <strain evidence="1 2">A82846</strain>
    </source>
</reference>
<gene>
    <name evidence="1" type="ORF">DMH04_28870</name>
</gene>
<dbReference type="AlphaFoldDB" id="A0A428Z3X9"/>
<dbReference type="Proteomes" id="UP000287547">
    <property type="component" value="Unassembled WGS sequence"/>
</dbReference>
<accession>A0A428Z3X9</accession>
<evidence type="ECO:0000313" key="2">
    <source>
        <dbReference type="Proteomes" id="UP000287547"/>
    </source>
</evidence>
<name>A0A428Z3X9_KIBAR</name>
<organism evidence="1 2">
    <name type="scientific">Kibdelosporangium aridum</name>
    <dbReference type="NCBI Taxonomy" id="2030"/>
    <lineage>
        <taxon>Bacteria</taxon>
        <taxon>Bacillati</taxon>
        <taxon>Actinomycetota</taxon>
        <taxon>Actinomycetes</taxon>
        <taxon>Pseudonocardiales</taxon>
        <taxon>Pseudonocardiaceae</taxon>
        <taxon>Kibdelosporangium</taxon>
    </lineage>
</organism>
<evidence type="ECO:0000313" key="1">
    <source>
        <dbReference type="EMBL" id="RSM80920.1"/>
    </source>
</evidence>